<keyword evidence="2" id="KW-0238">DNA-binding</keyword>
<dbReference type="PROSITE" id="PS50949">
    <property type="entry name" value="HTH_GNTR"/>
    <property type="match status" value="1"/>
</dbReference>
<dbReference type="Pfam" id="PF00392">
    <property type="entry name" value="GntR"/>
    <property type="match status" value="1"/>
</dbReference>
<dbReference type="EMBL" id="JAERRJ010000013">
    <property type="protein sequence ID" value="MBL1078927.1"/>
    <property type="molecule type" value="Genomic_DNA"/>
</dbReference>
<sequence length="262" mass="28858">MGAQTVVADVADELARRVATGELAPGDLMPSVRQVAEEFEMNRATAQLVLGKLESYGFVDAHRGRGFTVRDVRRAGGVEVYRRLFRLSMPAPELAADMFRNIVETERMIVLDALIAYTESGRGAELEELREEVEELEILARATPPDHARMLALEVGLVRRLLTELGQSMQRAVLNSVGDLLFEVPEAIEAFYAVSPDLHVLAWQALLAVWETGTGPSEAQLALFEDLFGMYHDRVVARFEELVFGSPATGTHAVPVRHSATA</sequence>
<proteinExistence type="predicted"/>
<dbReference type="SUPFAM" id="SSF46785">
    <property type="entry name" value="Winged helix' DNA-binding domain"/>
    <property type="match status" value="1"/>
</dbReference>
<accession>A0ABS1ME75</accession>
<keyword evidence="3" id="KW-0804">Transcription</keyword>
<dbReference type="Gene3D" id="1.10.10.10">
    <property type="entry name" value="Winged helix-like DNA-binding domain superfamily/Winged helix DNA-binding domain"/>
    <property type="match status" value="1"/>
</dbReference>
<feature type="domain" description="HTH gntR-type" evidence="4">
    <location>
        <begin position="4"/>
        <end position="72"/>
    </location>
</feature>
<dbReference type="InterPro" id="IPR036388">
    <property type="entry name" value="WH-like_DNA-bd_sf"/>
</dbReference>
<evidence type="ECO:0000313" key="6">
    <source>
        <dbReference type="Proteomes" id="UP000602198"/>
    </source>
</evidence>
<evidence type="ECO:0000259" key="4">
    <source>
        <dbReference type="PROSITE" id="PS50949"/>
    </source>
</evidence>
<keyword evidence="6" id="KW-1185">Reference proteome</keyword>
<keyword evidence="1" id="KW-0805">Transcription regulation</keyword>
<dbReference type="CDD" id="cd07377">
    <property type="entry name" value="WHTH_GntR"/>
    <property type="match status" value="1"/>
</dbReference>
<dbReference type="InterPro" id="IPR000524">
    <property type="entry name" value="Tscrpt_reg_HTH_GntR"/>
</dbReference>
<name>A0ABS1ME75_9NOCA</name>
<evidence type="ECO:0000256" key="2">
    <source>
        <dbReference type="ARBA" id="ARBA00023125"/>
    </source>
</evidence>
<dbReference type="RefSeq" id="WP_201954789.1">
    <property type="nucleotide sequence ID" value="NZ_JAERRJ010000013.1"/>
</dbReference>
<gene>
    <name evidence="5" type="ORF">JK358_31440</name>
</gene>
<dbReference type="PANTHER" id="PTHR43537">
    <property type="entry name" value="TRANSCRIPTIONAL REGULATOR, GNTR FAMILY"/>
    <property type="match status" value="1"/>
</dbReference>
<dbReference type="Proteomes" id="UP000602198">
    <property type="component" value="Unassembled WGS sequence"/>
</dbReference>
<dbReference type="SMART" id="SM00345">
    <property type="entry name" value="HTH_GNTR"/>
    <property type="match status" value="1"/>
</dbReference>
<dbReference type="InterPro" id="IPR036390">
    <property type="entry name" value="WH_DNA-bd_sf"/>
</dbReference>
<evidence type="ECO:0000256" key="1">
    <source>
        <dbReference type="ARBA" id="ARBA00023015"/>
    </source>
</evidence>
<organism evidence="5 6">
    <name type="scientific">Nocardia acididurans</name>
    <dbReference type="NCBI Taxonomy" id="2802282"/>
    <lineage>
        <taxon>Bacteria</taxon>
        <taxon>Bacillati</taxon>
        <taxon>Actinomycetota</taxon>
        <taxon>Actinomycetes</taxon>
        <taxon>Mycobacteriales</taxon>
        <taxon>Nocardiaceae</taxon>
        <taxon>Nocardia</taxon>
    </lineage>
</organism>
<evidence type="ECO:0000313" key="5">
    <source>
        <dbReference type="EMBL" id="MBL1078927.1"/>
    </source>
</evidence>
<dbReference type="PANTHER" id="PTHR43537:SF5">
    <property type="entry name" value="UXU OPERON TRANSCRIPTIONAL REGULATOR"/>
    <property type="match status" value="1"/>
</dbReference>
<protein>
    <submittedName>
        <fullName evidence="5">Winged helix-turn-helix transcriptional regulator</fullName>
    </submittedName>
</protein>
<comment type="caution">
    <text evidence="5">The sequence shown here is derived from an EMBL/GenBank/DDBJ whole genome shotgun (WGS) entry which is preliminary data.</text>
</comment>
<reference evidence="5 6" key="1">
    <citation type="submission" date="2021-01" db="EMBL/GenBank/DDBJ databases">
        <title>WGS of actinomycetes isolated from Thailand.</title>
        <authorList>
            <person name="Thawai C."/>
        </authorList>
    </citation>
    <scope>NUCLEOTIDE SEQUENCE [LARGE SCALE GENOMIC DNA]</scope>
    <source>
        <strain evidence="5 6">LPG 2</strain>
    </source>
</reference>
<evidence type="ECO:0000256" key="3">
    <source>
        <dbReference type="ARBA" id="ARBA00023163"/>
    </source>
</evidence>